<evidence type="ECO:0000313" key="3">
    <source>
        <dbReference type="Proteomes" id="UP001482620"/>
    </source>
</evidence>
<feature type="domain" description="SAM" evidence="1">
    <location>
        <begin position="39"/>
        <end position="100"/>
    </location>
</feature>
<keyword evidence="3" id="KW-1185">Reference proteome</keyword>
<dbReference type="InterPro" id="IPR041418">
    <property type="entry name" value="SAM_3"/>
</dbReference>
<evidence type="ECO:0000259" key="1">
    <source>
        <dbReference type="Pfam" id="PF18016"/>
    </source>
</evidence>
<dbReference type="PANTHER" id="PTHR12287:SF19">
    <property type="entry name" value="EPIDERMAL GROWTH FACTOR RECEPTOR KINASE SUBSTRATE 8-LIKE PROTEIN 1"/>
    <property type="match status" value="1"/>
</dbReference>
<dbReference type="Gene3D" id="1.10.150.50">
    <property type="entry name" value="Transcription Factor, Ets-1"/>
    <property type="match status" value="1"/>
</dbReference>
<dbReference type="Proteomes" id="UP001482620">
    <property type="component" value="Unassembled WGS sequence"/>
</dbReference>
<dbReference type="Pfam" id="PF18016">
    <property type="entry name" value="SAM_3"/>
    <property type="match status" value="1"/>
</dbReference>
<dbReference type="InterPro" id="IPR039801">
    <property type="entry name" value="EPS8-like"/>
</dbReference>
<dbReference type="PANTHER" id="PTHR12287">
    <property type="entry name" value="EPIDERMAL GROWTH FACTOR RECEPTOR KINASE SUBSTRATE EPS8-RELATED PROTEIN"/>
    <property type="match status" value="1"/>
</dbReference>
<protein>
    <recommendedName>
        <fullName evidence="1">SAM domain-containing protein</fullName>
    </recommendedName>
</protein>
<sequence>MTMFFALQTVLVINDELLQRLAKKRNLIDQMEVPSTAGNSVPLNYHSPSAEVKAWLIAKGFSQRTVQSLGVLNGAQLFSLKNEEFCRVCSLEGESVYMQILGQKSLLEDVRKVSELETVREK</sequence>
<organism evidence="2 3">
    <name type="scientific">Ilyodon furcidens</name>
    <name type="common">goldbreast splitfin</name>
    <dbReference type="NCBI Taxonomy" id="33524"/>
    <lineage>
        <taxon>Eukaryota</taxon>
        <taxon>Metazoa</taxon>
        <taxon>Chordata</taxon>
        <taxon>Craniata</taxon>
        <taxon>Vertebrata</taxon>
        <taxon>Euteleostomi</taxon>
        <taxon>Actinopterygii</taxon>
        <taxon>Neopterygii</taxon>
        <taxon>Teleostei</taxon>
        <taxon>Neoteleostei</taxon>
        <taxon>Acanthomorphata</taxon>
        <taxon>Ovalentaria</taxon>
        <taxon>Atherinomorphae</taxon>
        <taxon>Cyprinodontiformes</taxon>
        <taxon>Goodeidae</taxon>
        <taxon>Ilyodon</taxon>
    </lineage>
</organism>
<dbReference type="EMBL" id="JAHRIQ010094907">
    <property type="protein sequence ID" value="MEQ2252363.1"/>
    <property type="molecule type" value="Genomic_DNA"/>
</dbReference>
<reference evidence="2 3" key="1">
    <citation type="submission" date="2021-06" db="EMBL/GenBank/DDBJ databases">
        <authorList>
            <person name="Palmer J.M."/>
        </authorList>
    </citation>
    <scope>NUCLEOTIDE SEQUENCE [LARGE SCALE GENOMIC DNA]</scope>
    <source>
        <strain evidence="3">if_2019</strain>
        <tissue evidence="2">Muscle</tissue>
    </source>
</reference>
<evidence type="ECO:0000313" key="2">
    <source>
        <dbReference type="EMBL" id="MEQ2252363.1"/>
    </source>
</evidence>
<comment type="caution">
    <text evidence="2">The sequence shown here is derived from an EMBL/GenBank/DDBJ whole genome shotgun (WGS) entry which is preliminary data.</text>
</comment>
<proteinExistence type="predicted"/>
<gene>
    <name evidence="2" type="ORF">ILYODFUR_021096</name>
</gene>
<name>A0ABV0V4U1_9TELE</name>
<dbReference type="InterPro" id="IPR013761">
    <property type="entry name" value="SAM/pointed_sf"/>
</dbReference>
<accession>A0ABV0V4U1</accession>